<evidence type="ECO:0000256" key="1">
    <source>
        <dbReference type="ARBA" id="ARBA00009356"/>
    </source>
</evidence>
<proteinExistence type="inferred from homology"/>
<dbReference type="HAMAP" id="MF_01365_B">
    <property type="entry name" value="Ribosomal_uL6_B"/>
    <property type="match status" value="1"/>
</dbReference>
<evidence type="ECO:0000259" key="7">
    <source>
        <dbReference type="Pfam" id="PF00347"/>
    </source>
</evidence>
<dbReference type="GO" id="GO:0003735">
    <property type="term" value="F:structural constituent of ribosome"/>
    <property type="evidence" value="ECO:0007669"/>
    <property type="project" value="UniProtKB-UniRule"/>
</dbReference>
<dbReference type="Gene3D" id="3.90.930.12">
    <property type="entry name" value="Ribosomal protein L6, alpha-beta domain"/>
    <property type="match status" value="2"/>
</dbReference>
<dbReference type="PANTHER" id="PTHR11655">
    <property type="entry name" value="60S/50S RIBOSOMAL PROTEIN L6/L9"/>
    <property type="match status" value="1"/>
</dbReference>
<dbReference type="InterPro" id="IPR019906">
    <property type="entry name" value="Ribosomal_uL6_bac-type"/>
</dbReference>
<feature type="domain" description="Large ribosomal subunit protein uL6 alpha-beta" evidence="7">
    <location>
        <begin position="92"/>
        <end position="165"/>
    </location>
</feature>
<dbReference type="FunFam" id="3.90.930.12:FF:000001">
    <property type="entry name" value="50S ribosomal protein L6"/>
    <property type="match status" value="1"/>
</dbReference>
<keyword evidence="3 4" id="KW-0687">Ribonucleoprotein</keyword>
<dbReference type="PRINTS" id="PR00059">
    <property type="entry name" value="RIBOSOMALL6"/>
</dbReference>
<organism evidence="8 9">
    <name type="scientific">Bdellovibrio bacteriovorus</name>
    <dbReference type="NCBI Taxonomy" id="959"/>
    <lineage>
        <taxon>Bacteria</taxon>
        <taxon>Pseudomonadati</taxon>
        <taxon>Bdellovibrionota</taxon>
        <taxon>Bdellovibrionia</taxon>
        <taxon>Bdellovibrionales</taxon>
        <taxon>Pseudobdellovibrionaceae</taxon>
        <taxon>Bdellovibrio</taxon>
    </lineage>
</organism>
<dbReference type="SUPFAM" id="SSF56053">
    <property type="entry name" value="Ribosomal protein L6"/>
    <property type="match status" value="2"/>
</dbReference>
<feature type="domain" description="Large ribosomal subunit protein uL6 alpha-beta" evidence="7">
    <location>
        <begin position="15"/>
        <end position="83"/>
    </location>
</feature>
<evidence type="ECO:0000313" key="8">
    <source>
        <dbReference type="EMBL" id="ASD62873.1"/>
    </source>
</evidence>
<evidence type="ECO:0000256" key="3">
    <source>
        <dbReference type="ARBA" id="ARBA00023274"/>
    </source>
</evidence>
<dbReference type="AlphaFoldDB" id="A0A1Z3N5Y8"/>
<dbReference type="Pfam" id="PF00347">
    <property type="entry name" value="Ribosomal_L6"/>
    <property type="match status" value="2"/>
</dbReference>
<dbReference type="InterPro" id="IPR036789">
    <property type="entry name" value="Ribosomal_uL6-like_a/b-dom_sf"/>
</dbReference>
<dbReference type="InterPro" id="IPR000702">
    <property type="entry name" value="Ribosomal_uL6-like"/>
</dbReference>
<dbReference type="GO" id="GO:0002181">
    <property type="term" value="P:cytoplasmic translation"/>
    <property type="evidence" value="ECO:0007669"/>
    <property type="project" value="TreeGrafter"/>
</dbReference>
<name>A0A1Z3N5Y8_BDEBC</name>
<evidence type="ECO:0000313" key="9">
    <source>
        <dbReference type="Proteomes" id="UP000197003"/>
    </source>
</evidence>
<keyword evidence="4 6" id="KW-0694">RNA-binding</keyword>
<dbReference type="RefSeq" id="WP_088564471.1">
    <property type="nucleotide sequence ID" value="NZ_CP020946.1"/>
</dbReference>
<comment type="function">
    <text evidence="4 6">This protein binds to the 23S rRNA, and is important in its secondary structure. It is located near the subunit interface in the base of the L7/L12 stalk, and near the tRNA binding site of the peptidyltransferase center.</text>
</comment>
<comment type="subunit">
    <text evidence="4">Part of the 50S ribosomal subunit.</text>
</comment>
<dbReference type="NCBIfam" id="TIGR03654">
    <property type="entry name" value="L6_bact"/>
    <property type="match status" value="1"/>
</dbReference>
<protein>
    <recommendedName>
        <fullName evidence="4">Large ribosomal subunit protein uL6</fullName>
    </recommendedName>
</protein>
<gene>
    <name evidence="4" type="primary">rplF</name>
    <name evidence="8" type="ORF">B9G79_04470</name>
</gene>
<dbReference type="GO" id="GO:0022625">
    <property type="term" value="C:cytosolic large ribosomal subunit"/>
    <property type="evidence" value="ECO:0007669"/>
    <property type="project" value="UniProtKB-UniRule"/>
</dbReference>
<reference evidence="8 9" key="1">
    <citation type="submission" date="2017-04" db="EMBL/GenBank/DDBJ databases">
        <title>Whole genome sequence of Bdellovibrio bacteriovorus strain SSB218315.</title>
        <authorList>
            <person name="Oyedara O."/>
            <person name="Rodriguez-Perez M.A."/>
        </authorList>
    </citation>
    <scope>NUCLEOTIDE SEQUENCE [LARGE SCALE GENOMIC DNA]</scope>
    <source>
        <strain evidence="8 9">SSB218315</strain>
    </source>
</reference>
<evidence type="ECO:0000256" key="4">
    <source>
        <dbReference type="HAMAP-Rule" id="MF_01365"/>
    </source>
</evidence>
<dbReference type="InterPro" id="IPR020040">
    <property type="entry name" value="Ribosomal_uL6_a/b-dom"/>
</dbReference>
<accession>A0A1Z3N5Y8</accession>
<comment type="similarity">
    <text evidence="1 4 5">Belongs to the universal ribosomal protein uL6 family.</text>
</comment>
<sequence length="180" mass="19297">MSRIGKAPVVFDNTVQVSVTPANEVVVKGAKSSLKIGMKPNVSAKIDGNKVVLTPNDETKESRAMHGLYRALIQNAVTGVTKGFTKGLELQGVGYRANVAGKKLELSLGFSHPVIFDIPEGIEIKVDKQTQLTITGPSKELVGQVAAKIRSFRPPEPYLGKGVRYTGEQIRRKAGKSAGK</sequence>
<keyword evidence="4 6" id="KW-0699">rRNA-binding</keyword>
<dbReference type="OrthoDB" id="5292487at2"/>
<evidence type="ECO:0000256" key="6">
    <source>
        <dbReference type="RuleBase" id="RU003870"/>
    </source>
</evidence>
<dbReference type="GO" id="GO:0019843">
    <property type="term" value="F:rRNA binding"/>
    <property type="evidence" value="ECO:0007669"/>
    <property type="project" value="UniProtKB-UniRule"/>
</dbReference>
<dbReference type="EMBL" id="CP020946">
    <property type="protein sequence ID" value="ASD62873.1"/>
    <property type="molecule type" value="Genomic_DNA"/>
</dbReference>
<dbReference type="Proteomes" id="UP000197003">
    <property type="component" value="Chromosome"/>
</dbReference>
<dbReference type="PANTHER" id="PTHR11655:SF14">
    <property type="entry name" value="LARGE RIBOSOMAL SUBUNIT PROTEIN UL6M"/>
    <property type="match status" value="1"/>
</dbReference>
<keyword evidence="2 4" id="KW-0689">Ribosomal protein</keyword>
<dbReference type="PIRSF" id="PIRSF002162">
    <property type="entry name" value="Ribosomal_L6"/>
    <property type="match status" value="1"/>
</dbReference>
<evidence type="ECO:0000256" key="2">
    <source>
        <dbReference type="ARBA" id="ARBA00022980"/>
    </source>
</evidence>
<evidence type="ECO:0000256" key="5">
    <source>
        <dbReference type="RuleBase" id="RU003869"/>
    </source>
</evidence>